<gene>
    <name evidence="1" type="ORF">ACFFK0_02810</name>
</gene>
<evidence type="ECO:0000313" key="1">
    <source>
        <dbReference type="EMBL" id="MFC0211388.1"/>
    </source>
</evidence>
<accession>A0ABV6DFG0</accession>
<evidence type="ECO:0000313" key="2">
    <source>
        <dbReference type="Proteomes" id="UP001589776"/>
    </source>
</evidence>
<name>A0ABV6DFG0_9BACL</name>
<reference evidence="1 2" key="1">
    <citation type="submission" date="2024-09" db="EMBL/GenBank/DDBJ databases">
        <authorList>
            <person name="Sun Q."/>
            <person name="Mori K."/>
        </authorList>
    </citation>
    <scope>NUCLEOTIDE SEQUENCE [LARGE SCALE GENOMIC DNA]</scope>
    <source>
        <strain evidence="1 2">CCM 7759</strain>
    </source>
</reference>
<dbReference type="RefSeq" id="WP_377468368.1">
    <property type="nucleotide sequence ID" value="NZ_JBHLWN010000016.1"/>
</dbReference>
<keyword evidence="2" id="KW-1185">Reference proteome</keyword>
<comment type="caution">
    <text evidence="1">The sequence shown here is derived from an EMBL/GenBank/DDBJ whole genome shotgun (WGS) entry which is preliminary data.</text>
</comment>
<dbReference type="Proteomes" id="UP001589776">
    <property type="component" value="Unassembled WGS sequence"/>
</dbReference>
<dbReference type="EMBL" id="JBHLWN010000016">
    <property type="protein sequence ID" value="MFC0211388.1"/>
    <property type="molecule type" value="Genomic_DNA"/>
</dbReference>
<sequence>MIWDDAPSDRCNFTGPLDGNYGQQMIIYLPVKNNFGVSKNFRIFIGSTGMEFIPGSDATNGVNRINIYDNTGSNTNNLAISDADGFVTLTQVNTWDQNGTNNLISGTIHANKDLNGKL</sequence>
<protein>
    <submittedName>
        <fullName evidence="1">Uncharacterized protein</fullName>
    </submittedName>
</protein>
<organism evidence="1 2">
    <name type="scientific">Paenibacillus chartarius</name>
    <dbReference type="NCBI Taxonomy" id="747481"/>
    <lineage>
        <taxon>Bacteria</taxon>
        <taxon>Bacillati</taxon>
        <taxon>Bacillota</taxon>
        <taxon>Bacilli</taxon>
        <taxon>Bacillales</taxon>
        <taxon>Paenibacillaceae</taxon>
        <taxon>Paenibacillus</taxon>
    </lineage>
</organism>
<proteinExistence type="predicted"/>